<dbReference type="Gene3D" id="2.160.20.10">
    <property type="entry name" value="Single-stranded right-handed beta-helix, Pectin lyase-like"/>
    <property type="match status" value="2"/>
</dbReference>
<gene>
    <name evidence="2" type="ORF">LV89_01453</name>
</gene>
<evidence type="ECO:0000259" key="1">
    <source>
        <dbReference type="Pfam" id="PF21231"/>
    </source>
</evidence>
<dbReference type="GO" id="GO:0016829">
    <property type="term" value="F:lyase activity"/>
    <property type="evidence" value="ECO:0007669"/>
    <property type="project" value="UniProtKB-KW"/>
</dbReference>
<protein>
    <submittedName>
        <fullName evidence="2">Parallel beta helix pectate lyase-like protein</fullName>
    </submittedName>
</protein>
<comment type="caution">
    <text evidence="2">The sequence shown here is derived from an EMBL/GenBank/DDBJ whole genome shotgun (WGS) entry which is preliminary data.</text>
</comment>
<proteinExistence type="predicted"/>
<dbReference type="Pfam" id="PF05336">
    <property type="entry name" value="rhaM"/>
    <property type="match status" value="1"/>
</dbReference>
<keyword evidence="3" id="KW-1185">Reference proteome</keyword>
<dbReference type="InterPro" id="IPR048482">
    <property type="entry name" value="GH141_ins"/>
</dbReference>
<dbReference type="InterPro" id="IPR011008">
    <property type="entry name" value="Dimeric_a/b-barrel"/>
</dbReference>
<dbReference type="SMART" id="SM00710">
    <property type="entry name" value="PbH1"/>
    <property type="match status" value="6"/>
</dbReference>
<dbReference type="Pfam" id="PF21231">
    <property type="entry name" value="GH141_M"/>
    <property type="match status" value="1"/>
</dbReference>
<dbReference type="InterPro" id="IPR011050">
    <property type="entry name" value="Pectin_lyase_fold/virulence"/>
</dbReference>
<dbReference type="SUPFAM" id="SSF54909">
    <property type="entry name" value="Dimeric alpha+beta barrel"/>
    <property type="match status" value="1"/>
</dbReference>
<dbReference type="SUPFAM" id="SSF51126">
    <property type="entry name" value="Pectin lyase-like"/>
    <property type="match status" value="1"/>
</dbReference>
<dbReference type="OrthoDB" id="9808066at2"/>
<dbReference type="AlphaFoldDB" id="A0A316EAW6"/>
<dbReference type="Proteomes" id="UP000245489">
    <property type="component" value="Unassembled WGS sequence"/>
</dbReference>
<dbReference type="PANTHER" id="PTHR36453">
    <property type="entry name" value="SECRETED PROTEIN-RELATED"/>
    <property type="match status" value="1"/>
</dbReference>
<evidence type="ECO:0000313" key="3">
    <source>
        <dbReference type="Proteomes" id="UP000245489"/>
    </source>
</evidence>
<dbReference type="PANTHER" id="PTHR36453:SF1">
    <property type="entry name" value="RIGHT HANDED BETA HELIX DOMAIN-CONTAINING PROTEIN"/>
    <property type="match status" value="1"/>
</dbReference>
<dbReference type="InterPro" id="IPR008000">
    <property type="entry name" value="Rham/fucose_mutarotase"/>
</dbReference>
<dbReference type="EMBL" id="QGGO01000006">
    <property type="protein sequence ID" value="PWK27562.1"/>
    <property type="molecule type" value="Genomic_DNA"/>
</dbReference>
<organism evidence="2 3">
    <name type="scientific">Arcicella aurantiaca</name>
    <dbReference type="NCBI Taxonomy" id="591202"/>
    <lineage>
        <taxon>Bacteria</taxon>
        <taxon>Pseudomonadati</taxon>
        <taxon>Bacteroidota</taxon>
        <taxon>Cytophagia</taxon>
        <taxon>Cytophagales</taxon>
        <taxon>Flectobacillaceae</taxon>
        <taxon>Arcicella</taxon>
    </lineage>
</organism>
<name>A0A316EAW6_9BACT</name>
<feature type="domain" description="GH141-like insertion" evidence="1">
    <location>
        <begin position="139"/>
        <end position="290"/>
    </location>
</feature>
<dbReference type="Gene3D" id="3.30.70.100">
    <property type="match status" value="1"/>
</dbReference>
<sequence length="841" mass="95916">MKIPFIKILVAFCSVFFVFCFVSFGQRAEIWVSPTGSELNDGTKEKPLASLNMALRKVRELRRLSDRSIEQGVHIYLKSGIHSLNETVFVRPEDSGTSTSPTIISSAPDEKAILSGGIAIKHWRKLTEKVIGLPKEAVGKVWIADVPTLAGRSFEFRQLWVNNQKAIRAKDTPNSKMNRILSWNRKEEYCWIPTPKFEGIEKEFEVELFIHQWWEVANLRIKNIEIHGDSTKLTFHQPESRIQSEHPWPAPWISAETGNSAYYLTNSIGFLNEAGEWFLDRKANKIYYLPLPHENMQEATAIAPALETLLKIEGTIDNPISNIFFQNLSFQHSTWLRPSTYGHVPHQAGMYMLDAYKLKIAGTPDKKTLENQAWVGRPAAALQSSFSNHISFENCSFEHLASTGLDFHKGVSENSVKGNLFKDIGGTGIQVGVFSDEATEIHLPYNPSDSREITSNIHISNNLITDVSNEDWGCVGIGAGFVRGLNIEHNEINNVSYSGISMGWGWTPTVNVMKNNRVIANKIHHYGKHNYDCAGIYTLSAQPNSLISENYIDSIYKAPYAHIPNHWFYLYTDEGSSFMTIKNNWTPSEKYLQNANGPGNTWENNGSSVADSVKHKAGLQKSFQQLQKSNVSADKNWLINKEKPVVLELIVDAKQPIDLQTLRAIMLKSKVRKEALFQWQNHYIIFDKVQDLFLLRERLKTAFPTAKIKTYDDYFYEFNRENCGEKPSKKEQTHILLTANLVADTTLQREYLNYHANQFKDWKEVSKGFCNADFQQLLIYKNGRQLMLIISIPKGESLDKLNPKTTENNPRVNDWNTLMQKYQEGIEGTKKGETWVFLKEI</sequence>
<evidence type="ECO:0000313" key="2">
    <source>
        <dbReference type="EMBL" id="PWK27562.1"/>
    </source>
</evidence>
<dbReference type="RefSeq" id="WP_109742216.1">
    <property type="nucleotide sequence ID" value="NZ_QGGO01000006.1"/>
</dbReference>
<dbReference type="InterPro" id="IPR006626">
    <property type="entry name" value="PbH1"/>
</dbReference>
<dbReference type="InterPro" id="IPR012334">
    <property type="entry name" value="Pectin_lyas_fold"/>
</dbReference>
<accession>A0A316EAW6</accession>
<keyword evidence="2" id="KW-0456">Lyase</keyword>
<reference evidence="2 3" key="1">
    <citation type="submission" date="2018-05" db="EMBL/GenBank/DDBJ databases">
        <title>Genomic Encyclopedia of Archaeal and Bacterial Type Strains, Phase II (KMG-II): from individual species to whole genera.</title>
        <authorList>
            <person name="Goeker M."/>
        </authorList>
    </citation>
    <scope>NUCLEOTIDE SEQUENCE [LARGE SCALE GENOMIC DNA]</scope>
    <source>
        <strain evidence="2 3">DSM 22214</strain>
    </source>
</reference>
<dbReference type="GO" id="GO:0016857">
    <property type="term" value="F:racemase and epimerase activity, acting on carbohydrates and derivatives"/>
    <property type="evidence" value="ECO:0007669"/>
    <property type="project" value="InterPro"/>
</dbReference>